<proteinExistence type="predicted"/>
<keyword evidence="2" id="KW-1185">Reference proteome</keyword>
<reference evidence="1" key="1">
    <citation type="submission" date="2021-04" db="EMBL/GenBank/DDBJ databases">
        <title>Pseudaminobacter soli sp. nov., isolated from paddy soil contaminated by heavy metals.</title>
        <authorList>
            <person name="Zhang K."/>
        </authorList>
    </citation>
    <scope>NUCLEOTIDE SEQUENCE</scope>
    <source>
        <strain evidence="1">19-2017</strain>
    </source>
</reference>
<accession>A0A942E430</accession>
<comment type="caution">
    <text evidence="1">The sequence shown here is derived from an EMBL/GenBank/DDBJ whole genome shotgun (WGS) entry which is preliminary data.</text>
</comment>
<sequence>MEWLAGAYSFSDELGGFVIESVSGSGTQEDPIVVTETFASSSPVTLVIRTKRPIRPFDDGTLYANGILYMRVVVRNGSGQGWVEFEFELQERLHQPSIFSDGLSFDQRSEKSDEISSDAYDKYSRDFEPYDKLLFHDGKVDPGETAGFSFLITDYTPKSVFYLVQDPRIPST</sequence>
<dbReference type="EMBL" id="JAGWCR010000010">
    <property type="protein sequence ID" value="MBS3650768.1"/>
    <property type="molecule type" value="Genomic_DNA"/>
</dbReference>
<protein>
    <submittedName>
        <fullName evidence="1">Uncharacterized protein</fullName>
    </submittedName>
</protein>
<dbReference type="AlphaFoldDB" id="A0A942E430"/>
<organism evidence="1 2">
    <name type="scientific">Pseudaminobacter soli</name>
    <name type="common">ex Zhang et al. 2022</name>
    <dbReference type="NCBI Taxonomy" id="2831468"/>
    <lineage>
        <taxon>Bacteria</taxon>
        <taxon>Pseudomonadati</taxon>
        <taxon>Pseudomonadota</taxon>
        <taxon>Alphaproteobacteria</taxon>
        <taxon>Hyphomicrobiales</taxon>
        <taxon>Phyllobacteriaceae</taxon>
        <taxon>Pseudaminobacter</taxon>
    </lineage>
</organism>
<name>A0A942E430_9HYPH</name>
<gene>
    <name evidence="1" type="ORF">KEU06_19335</name>
</gene>
<dbReference type="Proteomes" id="UP000680348">
    <property type="component" value="Unassembled WGS sequence"/>
</dbReference>
<evidence type="ECO:0000313" key="1">
    <source>
        <dbReference type="EMBL" id="MBS3650768.1"/>
    </source>
</evidence>
<evidence type="ECO:0000313" key="2">
    <source>
        <dbReference type="Proteomes" id="UP000680348"/>
    </source>
</evidence>